<sequence>MSDVTFQPALYYEVTARDNNEACSNYGQTFTVPEFYSNAGINCYVQCGICRQRMEILTATLLDPQPEVS</sequence>
<dbReference type="EMBL" id="CP163439">
    <property type="protein sequence ID" value="XDQ33227.1"/>
    <property type="molecule type" value="Genomic_DNA"/>
</dbReference>
<name>A0AB39PSF1_9ACTN</name>
<evidence type="ECO:0000313" key="1">
    <source>
        <dbReference type="EMBL" id="XDQ33227.1"/>
    </source>
</evidence>
<accession>A0AB39PSF1</accession>
<dbReference type="AlphaFoldDB" id="A0AB39PSF1"/>
<dbReference type="RefSeq" id="WP_369167763.1">
    <property type="nucleotide sequence ID" value="NZ_CP163439.1"/>
</dbReference>
<reference evidence="1" key="1">
    <citation type="submission" date="2024-07" db="EMBL/GenBank/DDBJ databases">
        <authorList>
            <person name="Yu S.T."/>
        </authorList>
    </citation>
    <scope>NUCLEOTIDE SEQUENCE</scope>
    <source>
        <strain evidence="1">R28</strain>
    </source>
</reference>
<protein>
    <submittedName>
        <fullName evidence="1">Uncharacterized protein</fullName>
    </submittedName>
</protein>
<proteinExistence type="predicted"/>
<gene>
    <name evidence="1" type="ORF">AB5J49_07835</name>
</gene>
<organism evidence="1">
    <name type="scientific">Streptomyces sp. R28</name>
    <dbReference type="NCBI Taxonomy" id="3238628"/>
    <lineage>
        <taxon>Bacteria</taxon>
        <taxon>Bacillati</taxon>
        <taxon>Actinomycetota</taxon>
        <taxon>Actinomycetes</taxon>
        <taxon>Kitasatosporales</taxon>
        <taxon>Streptomycetaceae</taxon>
        <taxon>Streptomyces</taxon>
    </lineage>
</organism>